<comment type="caution">
    <text evidence="9">The sequence shown here is derived from an EMBL/GenBank/DDBJ whole genome shotgun (WGS) entry which is preliminary data.</text>
</comment>
<dbReference type="Pfam" id="PF01070">
    <property type="entry name" value="FMN_dh"/>
    <property type="match status" value="1"/>
</dbReference>
<dbReference type="OrthoDB" id="9770452at2"/>
<dbReference type="GO" id="GO:0016491">
    <property type="term" value="F:oxidoreductase activity"/>
    <property type="evidence" value="ECO:0007669"/>
    <property type="project" value="UniProtKB-KW"/>
</dbReference>
<dbReference type="InterPro" id="IPR013785">
    <property type="entry name" value="Aldolase_TIM"/>
</dbReference>
<reference evidence="9 10" key="1">
    <citation type="submission" date="2018-11" db="EMBL/GenBank/DDBJ databases">
        <title>Sequencing the genomes of 1000 actinobacteria strains.</title>
        <authorList>
            <person name="Klenk H.-P."/>
        </authorList>
    </citation>
    <scope>NUCLEOTIDE SEQUENCE [LARGE SCALE GENOMIC DNA]</scope>
    <source>
        <strain evidence="9 10">DSM 44254</strain>
    </source>
</reference>
<proteinExistence type="inferred from homology"/>
<feature type="binding site" evidence="7">
    <location>
        <position position="254"/>
    </location>
    <ligand>
        <name>FMN</name>
        <dbReference type="ChEBI" id="CHEBI:58210"/>
    </ligand>
</feature>
<dbReference type="PIRSF" id="PIRSF000138">
    <property type="entry name" value="Al-hdrx_acd_dh"/>
    <property type="match status" value="1"/>
</dbReference>
<feature type="active site" description="Proton acceptor" evidence="6">
    <location>
        <position position="256"/>
    </location>
</feature>
<dbReference type="Gene3D" id="3.20.20.70">
    <property type="entry name" value="Aldolase class I"/>
    <property type="match status" value="1"/>
</dbReference>
<evidence type="ECO:0000259" key="8">
    <source>
        <dbReference type="PROSITE" id="PS51349"/>
    </source>
</evidence>
<comment type="similarity">
    <text evidence="5">Belongs to the FMN-dependent alpha-hydroxy acid dehydrogenase family.</text>
</comment>
<evidence type="ECO:0000313" key="10">
    <source>
        <dbReference type="Proteomes" id="UP000272400"/>
    </source>
</evidence>
<dbReference type="RefSeq" id="WP_123661908.1">
    <property type="nucleotide sequence ID" value="NZ_RJKE01000001.1"/>
</dbReference>
<comment type="cofactor">
    <cofactor evidence="1">
        <name>FMN</name>
        <dbReference type="ChEBI" id="CHEBI:58210"/>
    </cofactor>
</comment>
<feature type="binding site" evidence="7">
    <location>
        <position position="139"/>
    </location>
    <ligand>
        <name>FMN</name>
        <dbReference type="ChEBI" id="CHEBI:58210"/>
    </ligand>
</feature>
<dbReference type="SUPFAM" id="SSF51395">
    <property type="entry name" value="FMN-linked oxidoreductases"/>
    <property type="match status" value="1"/>
</dbReference>
<dbReference type="PANTHER" id="PTHR10578">
    <property type="entry name" value="S -2-HYDROXY-ACID OXIDASE-RELATED"/>
    <property type="match status" value="1"/>
</dbReference>
<dbReference type="InterPro" id="IPR012133">
    <property type="entry name" value="Alpha-hydoxy_acid_DH_FMN"/>
</dbReference>
<dbReference type="InterPro" id="IPR000262">
    <property type="entry name" value="FMN-dep_DH"/>
</dbReference>
<feature type="binding site" evidence="7">
    <location>
        <begin position="310"/>
        <end position="311"/>
    </location>
    <ligand>
        <name>FMN</name>
        <dbReference type="ChEBI" id="CHEBI:58210"/>
    </ligand>
</feature>
<organism evidence="9 10">
    <name type="scientific">Actinocorallia herbida</name>
    <dbReference type="NCBI Taxonomy" id="58109"/>
    <lineage>
        <taxon>Bacteria</taxon>
        <taxon>Bacillati</taxon>
        <taxon>Actinomycetota</taxon>
        <taxon>Actinomycetes</taxon>
        <taxon>Streptosporangiales</taxon>
        <taxon>Thermomonosporaceae</taxon>
        <taxon>Actinocorallia</taxon>
    </lineage>
</organism>
<evidence type="ECO:0000256" key="4">
    <source>
        <dbReference type="ARBA" id="ARBA00023002"/>
    </source>
</evidence>
<keyword evidence="3 7" id="KW-0288">FMN</keyword>
<dbReference type="InterPro" id="IPR037396">
    <property type="entry name" value="FMN_HAD"/>
</dbReference>
<feature type="binding site" evidence="7">
    <location>
        <position position="256"/>
    </location>
    <ligand>
        <name>glyoxylate</name>
        <dbReference type="ChEBI" id="CHEBI:36655"/>
    </ligand>
</feature>
<sequence length="361" mass="38063">MVEAITFHDAQSTFVTLGEIHAAAQRTLDSSVWDFLEGGAGAEWTLAANRAAVDAWAFRPRVLRGTAPPDLSTTLLGVELAMPVLVAPFGADRLFHPEGHRAVTAAVQEAGIASIVPEAGSFSLETLAKEAPGAARFFQLHALGSDEMFLGLAGRARDAGYAALCVTVDSPVDGWRERNKTNRFGLDTSAMEGNHDSAEELFGPMLRNDEPVWTWARLAALARRAGMPFLAKGVLVGEDAHEAVEAGACAVYVSNHGGRQLDGAPATLTQLPEIVRAVEGRVPVIIDGGFRRGTDILKALALGADAVTLGRPIAYGLAAGGREGVAAVLDLLRREMRATMTLLGRATVADLGPTAVQKAER</sequence>
<evidence type="ECO:0000256" key="7">
    <source>
        <dbReference type="PIRSR" id="PIRSR000138-2"/>
    </source>
</evidence>
<keyword evidence="4" id="KW-0560">Oxidoreductase</keyword>
<feature type="binding site" evidence="7">
    <location>
        <position position="259"/>
    </location>
    <ligand>
        <name>glyoxylate</name>
        <dbReference type="ChEBI" id="CHEBI:36655"/>
    </ligand>
</feature>
<name>A0A3N1CNR1_9ACTN</name>
<evidence type="ECO:0000256" key="5">
    <source>
        <dbReference type="ARBA" id="ARBA00024042"/>
    </source>
</evidence>
<evidence type="ECO:0000256" key="2">
    <source>
        <dbReference type="ARBA" id="ARBA00022630"/>
    </source>
</evidence>
<protein>
    <submittedName>
        <fullName evidence="9">4-hydroxymandelate oxidase</fullName>
    </submittedName>
</protein>
<dbReference type="PROSITE" id="PS00557">
    <property type="entry name" value="FMN_HYDROXY_ACID_DH_1"/>
    <property type="match status" value="1"/>
</dbReference>
<dbReference type="CDD" id="cd02809">
    <property type="entry name" value="alpha_hydroxyacid_oxid_FMN"/>
    <property type="match status" value="1"/>
</dbReference>
<dbReference type="Proteomes" id="UP000272400">
    <property type="component" value="Unassembled WGS sequence"/>
</dbReference>
<feature type="binding site" evidence="7">
    <location>
        <position position="167"/>
    </location>
    <ligand>
        <name>glyoxylate</name>
        <dbReference type="ChEBI" id="CHEBI:36655"/>
    </ligand>
</feature>
<gene>
    <name evidence="9" type="ORF">EDD29_0438</name>
</gene>
<evidence type="ECO:0000256" key="1">
    <source>
        <dbReference type="ARBA" id="ARBA00001917"/>
    </source>
</evidence>
<evidence type="ECO:0000256" key="6">
    <source>
        <dbReference type="PIRSR" id="PIRSR000138-1"/>
    </source>
</evidence>
<dbReference type="GO" id="GO:0010181">
    <property type="term" value="F:FMN binding"/>
    <property type="evidence" value="ECO:0007669"/>
    <property type="project" value="InterPro"/>
</dbReference>
<dbReference type="AlphaFoldDB" id="A0A3N1CNR1"/>
<accession>A0A3N1CNR1</accession>
<feature type="binding site" evidence="7">
    <location>
        <begin position="88"/>
        <end position="90"/>
    </location>
    <ligand>
        <name>FMN</name>
        <dbReference type="ChEBI" id="CHEBI:58210"/>
    </ligand>
</feature>
<keyword evidence="2 7" id="KW-0285">Flavoprotein</keyword>
<dbReference type="PROSITE" id="PS51349">
    <property type="entry name" value="FMN_HYDROXY_ACID_DH_2"/>
    <property type="match status" value="1"/>
</dbReference>
<feature type="binding site" evidence="7">
    <location>
        <position position="176"/>
    </location>
    <ligand>
        <name>glyoxylate</name>
        <dbReference type="ChEBI" id="CHEBI:36655"/>
    </ligand>
</feature>
<dbReference type="PANTHER" id="PTHR10578:SF107">
    <property type="entry name" value="2-HYDROXYACID OXIDASE 1"/>
    <property type="match status" value="1"/>
</dbReference>
<feature type="domain" description="FMN hydroxy acid dehydrogenase" evidence="8">
    <location>
        <begin position="9"/>
        <end position="361"/>
    </location>
</feature>
<dbReference type="InterPro" id="IPR008259">
    <property type="entry name" value="FMN_hydac_DH_AS"/>
</dbReference>
<feature type="binding site" evidence="7">
    <location>
        <begin position="287"/>
        <end position="291"/>
    </location>
    <ligand>
        <name>FMN</name>
        <dbReference type="ChEBI" id="CHEBI:58210"/>
    </ligand>
</feature>
<evidence type="ECO:0000256" key="3">
    <source>
        <dbReference type="ARBA" id="ARBA00022643"/>
    </source>
</evidence>
<feature type="binding site" evidence="7">
    <location>
        <position position="232"/>
    </location>
    <ligand>
        <name>FMN</name>
        <dbReference type="ChEBI" id="CHEBI:58210"/>
    </ligand>
</feature>
<evidence type="ECO:0000313" key="9">
    <source>
        <dbReference type="EMBL" id="ROO82950.1"/>
    </source>
</evidence>
<keyword evidence="10" id="KW-1185">Reference proteome</keyword>
<dbReference type="EMBL" id="RJKE01000001">
    <property type="protein sequence ID" value="ROO82950.1"/>
    <property type="molecule type" value="Genomic_DNA"/>
</dbReference>